<name>A0ACC2EKU7_DIPCM</name>
<evidence type="ECO:0000313" key="1">
    <source>
        <dbReference type="EMBL" id="KAJ7567064.1"/>
    </source>
</evidence>
<dbReference type="Proteomes" id="UP001162992">
    <property type="component" value="Chromosome 2"/>
</dbReference>
<comment type="caution">
    <text evidence="1">The sequence shown here is derived from an EMBL/GenBank/DDBJ whole genome shotgun (WGS) entry which is preliminary data.</text>
</comment>
<evidence type="ECO:0000313" key="2">
    <source>
        <dbReference type="Proteomes" id="UP001162992"/>
    </source>
</evidence>
<proteinExistence type="predicted"/>
<protein>
    <submittedName>
        <fullName evidence="1">Uncharacterized protein</fullName>
    </submittedName>
</protein>
<reference evidence="2" key="1">
    <citation type="journal article" date="2024" name="Proc. Natl. Acad. Sci. U.S.A.">
        <title>Extraordinary preservation of gene collinearity over three hundred million years revealed in homosporous lycophytes.</title>
        <authorList>
            <person name="Li C."/>
            <person name="Wickell D."/>
            <person name="Kuo L.Y."/>
            <person name="Chen X."/>
            <person name="Nie B."/>
            <person name="Liao X."/>
            <person name="Peng D."/>
            <person name="Ji J."/>
            <person name="Jenkins J."/>
            <person name="Williams M."/>
            <person name="Shu S."/>
            <person name="Plott C."/>
            <person name="Barry K."/>
            <person name="Rajasekar S."/>
            <person name="Grimwood J."/>
            <person name="Han X."/>
            <person name="Sun S."/>
            <person name="Hou Z."/>
            <person name="He W."/>
            <person name="Dai G."/>
            <person name="Sun C."/>
            <person name="Schmutz J."/>
            <person name="Leebens-Mack J.H."/>
            <person name="Li F.W."/>
            <person name="Wang L."/>
        </authorList>
    </citation>
    <scope>NUCLEOTIDE SEQUENCE [LARGE SCALE GENOMIC DNA]</scope>
    <source>
        <strain evidence="2">cv. PW_Plant_1</strain>
    </source>
</reference>
<sequence>MSWFSRSVSFLQRKDEPQEESDELGTAEIEEEEEKNEIQVKAKLSSGTGVEDLSELTKNITRQLWGVASFLAPTPSSKFDDPSSEDELSPQFHEQKLFGPELETISITEDKPLKSKLEAVQSENQPMVDILSEADYDSSQRGTVQLDSSNPVSKQSSMEPRISGIRSDLAELKGGFAKGLSHISSVIRVVIGEDLLVSSPSEATDFEMNHLQQHHVQAIEYTSRRLAALKIELCPHYMREEHFWKIYFALLHSCLKKENSLLLAAPQVQGFEDYQVRSIFRLHHGRLKLDRLQ</sequence>
<accession>A0ACC2EKU7</accession>
<dbReference type="EMBL" id="CM055093">
    <property type="protein sequence ID" value="KAJ7567064.1"/>
    <property type="molecule type" value="Genomic_DNA"/>
</dbReference>
<organism evidence="1 2">
    <name type="scientific">Diphasiastrum complanatum</name>
    <name type="common">Issler's clubmoss</name>
    <name type="synonym">Lycopodium complanatum</name>
    <dbReference type="NCBI Taxonomy" id="34168"/>
    <lineage>
        <taxon>Eukaryota</taxon>
        <taxon>Viridiplantae</taxon>
        <taxon>Streptophyta</taxon>
        <taxon>Embryophyta</taxon>
        <taxon>Tracheophyta</taxon>
        <taxon>Lycopodiopsida</taxon>
        <taxon>Lycopodiales</taxon>
        <taxon>Lycopodiaceae</taxon>
        <taxon>Lycopodioideae</taxon>
        <taxon>Diphasiastrum</taxon>
    </lineage>
</organism>
<keyword evidence="2" id="KW-1185">Reference proteome</keyword>
<gene>
    <name evidence="1" type="ORF">O6H91_02G130800</name>
</gene>